<dbReference type="EMBL" id="GGEC01011340">
    <property type="protein sequence ID" value="MBW91823.1"/>
    <property type="molecule type" value="Transcribed_RNA"/>
</dbReference>
<evidence type="ECO:0000313" key="1">
    <source>
        <dbReference type="EMBL" id="MBW91823.1"/>
    </source>
</evidence>
<sequence>MEVVTVSVEKNRALNKLLKMPRPLSRHC</sequence>
<reference evidence="1" key="1">
    <citation type="submission" date="2018-02" db="EMBL/GenBank/DDBJ databases">
        <title>Rhizophora mucronata_Transcriptome.</title>
        <authorList>
            <person name="Meera S.P."/>
            <person name="Sreeshan A."/>
            <person name="Augustine A."/>
        </authorList>
    </citation>
    <scope>NUCLEOTIDE SEQUENCE</scope>
    <source>
        <tissue evidence="1">Leaf</tissue>
    </source>
</reference>
<organism evidence="1">
    <name type="scientific">Rhizophora mucronata</name>
    <name type="common">Asiatic mangrove</name>
    <dbReference type="NCBI Taxonomy" id="61149"/>
    <lineage>
        <taxon>Eukaryota</taxon>
        <taxon>Viridiplantae</taxon>
        <taxon>Streptophyta</taxon>
        <taxon>Embryophyta</taxon>
        <taxon>Tracheophyta</taxon>
        <taxon>Spermatophyta</taxon>
        <taxon>Magnoliopsida</taxon>
        <taxon>eudicotyledons</taxon>
        <taxon>Gunneridae</taxon>
        <taxon>Pentapetalae</taxon>
        <taxon>rosids</taxon>
        <taxon>fabids</taxon>
        <taxon>Malpighiales</taxon>
        <taxon>Rhizophoraceae</taxon>
        <taxon>Rhizophora</taxon>
    </lineage>
</organism>
<protein>
    <submittedName>
        <fullName evidence="1">Pentatricopeptide repeat-containing protein At2g20710-like isoform X1</fullName>
    </submittedName>
</protein>
<dbReference type="AlphaFoldDB" id="A0A2P2JEC9"/>
<name>A0A2P2JEC9_RHIMU</name>
<proteinExistence type="predicted"/>
<accession>A0A2P2JEC9</accession>